<keyword evidence="5 8" id="KW-0255">Endonuclease</keyword>
<accession>A0A563VTT9</accession>
<evidence type="ECO:0000256" key="7">
    <source>
        <dbReference type="ARBA" id="ARBA00022884"/>
    </source>
</evidence>
<dbReference type="GO" id="GO:0008033">
    <property type="term" value="P:tRNA processing"/>
    <property type="evidence" value="ECO:0007669"/>
    <property type="project" value="UniProtKB-KW"/>
</dbReference>
<keyword evidence="8" id="KW-0963">Cytoplasm</keyword>
<reference evidence="11 12" key="1">
    <citation type="submission" date="2019-01" db="EMBL/GenBank/DDBJ databases">
        <authorList>
            <person name="Brito A."/>
        </authorList>
    </citation>
    <scope>NUCLEOTIDE SEQUENCE [LARGE SCALE GENOMIC DNA]</scope>
    <source>
        <strain evidence="11">1</strain>
    </source>
</reference>
<dbReference type="GO" id="GO:0010468">
    <property type="term" value="P:regulation of gene expression"/>
    <property type="evidence" value="ECO:0007669"/>
    <property type="project" value="TreeGrafter"/>
</dbReference>
<feature type="binding site" evidence="8">
    <location>
        <position position="50"/>
    </location>
    <ligand>
        <name>Mg(2+)</name>
        <dbReference type="ChEBI" id="CHEBI:18420"/>
    </ligand>
</feature>
<evidence type="ECO:0000256" key="1">
    <source>
        <dbReference type="ARBA" id="ARBA00000109"/>
    </source>
</evidence>
<keyword evidence="7 8" id="KW-0694">RNA-binding</keyword>
<sequence>MLEDPRRKQQLQKLIIKLGLPATAPVNWKLLDLALIHPSISTTHNYEQLEFVGDAVIRLVAAELLLETYPNEPVGEFAAIRSIMVSDRILAGLAERYGIEPYLIIGTNATGNPIGRQSWLADAFEAVLGALYLSTYNMDLVRPWLDEALKRQAEEVRNDPARQNYKDALQEWTQGKHKILPTYKVTENPNFQTPEARFISEVWLRDRLLGKGLGGSKKRAEQAAAKEAFFALKDEE</sequence>
<dbReference type="EMBL" id="CAACVJ010000212">
    <property type="protein sequence ID" value="VEP14815.1"/>
    <property type="molecule type" value="Genomic_DNA"/>
</dbReference>
<feature type="binding site" evidence="8">
    <location>
        <position position="122"/>
    </location>
    <ligand>
        <name>Mg(2+)</name>
        <dbReference type="ChEBI" id="CHEBI:18420"/>
    </ligand>
</feature>
<dbReference type="Gene3D" id="1.10.1520.10">
    <property type="entry name" value="Ribonuclease III domain"/>
    <property type="match status" value="1"/>
</dbReference>
<dbReference type="OrthoDB" id="9805026at2"/>
<dbReference type="Gene3D" id="3.30.160.20">
    <property type="match status" value="1"/>
</dbReference>
<comment type="subcellular location">
    <subcellularLocation>
        <location evidence="8">Cytoplasm</location>
    </subcellularLocation>
</comment>
<keyword evidence="8" id="KW-0698">rRNA processing</keyword>
<dbReference type="InterPro" id="IPR014720">
    <property type="entry name" value="dsRBD_dom"/>
</dbReference>
<keyword evidence="4 8" id="KW-0540">Nuclease</keyword>
<proteinExistence type="inferred from homology"/>
<evidence type="ECO:0000259" key="9">
    <source>
        <dbReference type="PROSITE" id="PS50137"/>
    </source>
</evidence>
<dbReference type="PANTHER" id="PTHR11207:SF0">
    <property type="entry name" value="RIBONUCLEASE 3"/>
    <property type="match status" value="1"/>
</dbReference>
<feature type="domain" description="DRBM" evidence="9">
    <location>
        <begin position="164"/>
        <end position="234"/>
    </location>
</feature>
<dbReference type="GO" id="GO:0019843">
    <property type="term" value="F:rRNA binding"/>
    <property type="evidence" value="ECO:0007669"/>
    <property type="project" value="UniProtKB-KW"/>
</dbReference>
<dbReference type="SMART" id="SM00358">
    <property type="entry name" value="DSRM"/>
    <property type="match status" value="1"/>
</dbReference>
<gene>
    <name evidence="8 11" type="primary">rnc</name>
    <name evidence="11" type="ORF">H1P_290024</name>
</gene>
<keyword evidence="8" id="KW-0460">Magnesium</keyword>
<keyword evidence="3 8" id="KW-0507">mRNA processing</keyword>
<dbReference type="GO" id="GO:0004525">
    <property type="term" value="F:ribonuclease III activity"/>
    <property type="evidence" value="ECO:0007669"/>
    <property type="project" value="UniProtKB-UniRule"/>
</dbReference>
<dbReference type="PANTHER" id="PTHR11207">
    <property type="entry name" value="RIBONUCLEASE III"/>
    <property type="match status" value="1"/>
</dbReference>
<evidence type="ECO:0000256" key="6">
    <source>
        <dbReference type="ARBA" id="ARBA00022801"/>
    </source>
</evidence>
<dbReference type="SUPFAM" id="SSF69065">
    <property type="entry name" value="RNase III domain-like"/>
    <property type="match status" value="1"/>
</dbReference>
<name>A0A563VTT9_9CYAN</name>
<feature type="active site" evidence="8">
    <location>
        <position position="125"/>
    </location>
</feature>
<organism evidence="11 12">
    <name type="scientific">Hyella patelloides LEGE 07179</name>
    <dbReference type="NCBI Taxonomy" id="945734"/>
    <lineage>
        <taxon>Bacteria</taxon>
        <taxon>Bacillati</taxon>
        <taxon>Cyanobacteriota</taxon>
        <taxon>Cyanophyceae</taxon>
        <taxon>Pleurocapsales</taxon>
        <taxon>Hyellaceae</taxon>
        <taxon>Hyella</taxon>
    </lineage>
</organism>
<feature type="domain" description="RNase III" evidence="10">
    <location>
        <begin position="11"/>
        <end position="136"/>
    </location>
</feature>
<comment type="function">
    <text evidence="8">Digests double-stranded RNA. Involved in the processing of primary rRNA transcript to yield the immediate precursors to the large and small rRNAs (23S and 16S). Processes some mRNAs, and tRNAs when they are encoded in the rRNA operon. Processes pre-crRNA and tracrRNA of type II CRISPR loci if present in the organism.</text>
</comment>
<feature type="active site" evidence="8">
    <location>
        <position position="54"/>
    </location>
</feature>
<dbReference type="AlphaFoldDB" id="A0A563VTT9"/>
<evidence type="ECO:0000313" key="12">
    <source>
        <dbReference type="Proteomes" id="UP000320055"/>
    </source>
</evidence>
<dbReference type="EC" id="3.1.26.3" evidence="8"/>
<evidence type="ECO:0000256" key="4">
    <source>
        <dbReference type="ARBA" id="ARBA00022722"/>
    </source>
</evidence>
<keyword evidence="8" id="KW-0479">Metal-binding</keyword>
<dbReference type="GO" id="GO:0006364">
    <property type="term" value="P:rRNA processing"/>
    <property type="evidence" value="ECO:0007669"/>
    <property type="project" value="UniProtKB-UniRule"/>
</dbReference>
<dbReference type="HAMAP" id="MF_00104">
    <property type="entry name" value="RNase_III"/>
    <property type="match status" value="1"/>
</dbReference>
<dbReference type="Pfam" id="PF00035">
    <property type="entry name" value="dsrm"/>
    <property type="match status" value="1"/>
</dbReference>
<comment type="subunit">
    <text evidence="8">Homodimer.</text>
</comment>
<dbReference type="PROSITE" id="PS50137">
    <property type="entry name" value="DS_RBD"/>
    <property type="match status" value="1"/>
</dbReference>
<evidence type="ECO:0000256" key="5">
    <source>
        <dbReference type="ARBA" id="ARBA00022759"/>
    </source>
</evidence>
<comment type="similarity">
    <text evidence="2">Belongs to the ribonuclease III family.</text>
</comment>
<keyword evidence="8" id="KW-0819">tRNA processing</keyword>
<evidence type="ECO:0000256" key="8">
    <source>
        <dbReference type="HAMAP-Rule" id="MF_00104"/>
    </source>
</evidence>
<dbReference type="GO" id="GO:0005737">
    <property type="term" value="C:cytoplasm"/>
    <property type="evidence" value="ECO:0007669"/>
    <property type="project" value="UniProtKB-SubCell"/>
</dbReference>
<dbReference type="CDD" id="cd00593">
    <property type="entry name" value="RIBOc"/>
    <property type="match status" value="1"/>
</dbReference>
<dbReference type="PROSITE" id="PS00517">
    <property type="entry name" value="RNASE_3_1"/>
    <property type="match status" value="1"/>
</dbReference>
<dbReference type="InterPro" id="IPR036389">
    <property type="entry name" value="RNase_III_sf"/>
</dbReference>
<comment type="cofactor">
    <cofactor evidence="8">
        <name>Mg(2+)</name>
        <dbReference type="ChEBI" id="CHEBI:18420"/>
    </cofactor>
</comment>
<dbReference type="SMART" id="SM00535">
    <property type="entry name" value="RIBOc"/>
    <property type="match status" value="1"/>
</dbReference>
<dbReference type="CDD" id="cd10845">
    <property type="entry name" value="DSRM_RNAse_III_family"/>
    <property type="match status" value="1"/>
</dbReference>
<evidence type="ECO:0000259" key="10">
    <source>
        <dbReference type="PROSITE" id="PS50142"/>
    </source>
</evidence>
<keyword evidence="6 8" id="KW-0378">Hydrolase</keyword>
<dbReference type="PROSITE" id="PS50142">
    <property type="entry name" value="RNASE_3_2"/>
    <property type="match status" value="1"/>
</dbReference>
<dbReference type="Proteomes" id="UP000320055">
    <property type="component" value="Unassembled WGS sequence"/>
</dbReference>
<evidence type="ECO:0000313" key="11">
    <source>
        <dbReference type="EMBL" id="VEP14815.1"/>
    </source>
</evidence>
<dbReference type="GO" id="GO:0003725">
    <property type="term" value="F:double-stranded RNA binding"/>
    <property type="evidence" value="ECO:0007669"/>
    <property type="project" value="TreeGrafter"/>
</dbReference>
<evidence type="ECO:0000256" key="3">
    <source>
        <dbReference type="ARBA" id="ARBA00022664"/>
    </source>
</evidence>
<feature type="binding site" evidence="8">
    <location>
        <position position="125"/>
    </location>
    <ligand>
        <name>Mg(2+)</name>
        <dbReference type="ChEBI" id="CHEBI:18420"/>
    </ligand>
</feature>
<dbReference type="GO" id="GO:0006397">
    <property type="term" value="P:mRNA processing"/>
    <property type="evidence" value="ECO:0007669"/>
    <property type="project" value="UniProtKB-UniRule"/>
</dbReference>
<dbReference type="RefSeq" id="WP_144865149.1">
    <property type="nucleotide sequence ID" value="NZ_LR213789.1"/>
</dbReference>
<dbReference type="InterPro" id="IPR011907">
    <property type="entry name" value="RNase_III"/>
</dbReference>
<dbReference type="Pfam" id="PF00636">
    <property type="entry name" value="Ribonuclease_3"/>
    <property type="match status" value="1"/>
</dbReference>
<dbReference type="InterPro" id="IPR000999">
    <property type="entry name" value="RNase_III_dom"/>
</dbReference>
<evidence type="ECO:0000256" key="2">
    <source>
        <dbReference type="ARBA" id="ARBA00010183"/>
    </source>
</evidence>
<comment type="catalytic activity">
    <reaction evidence="1 8">
        <text>Endonucleolytic cleavage to 5'-phosphomonoester.</text>
        <dbReference type="EC" id="3.1.26.3"/>
    </reaction>
</comment>
<dbReference type="SUPFAM" id="SSF54768">
    <property type="entry name" value="dsRNA-binding domain-like"/>
    <property type="match status" value="1"/>
</dbReference>
<keyword evidence="12" id="KW-1185">Reference proteome</keyword>
<dbReference type="GO" id="GO:0046872">
    <property type="term" value="F:metal ion binding"/>
    <property type="evidence" value="ECO:0007669"/>
    <property type="project" value="UniProtKB-KW"/>
</dbReference>
<dbReference type="NCBIfam" id="TIGR02191">
    <property type="entry name" value="RNaseIII"/>
    <property type="match status" value="1"/>
</dbReference>
<protein>
    <recommendedName>
        <fullName evidence="8">Ribonuclease 3</fullName>
        <ecNumber evidence="8">3.1.26.3</ecNumber>
    </recommendedName>
    <alternativeName>
        <fullName evidence="8">Ribonuclease III</fullName>
        <shortName evidence="8">RNase III</shortName>
    </alternativeName>
</protein>
<keyword evidence="8" id="KW-0699">rRNA-binding</keyword>